<dbReference type="Gene3D" id="2.40.100.10">
    <property type="entry name" value="Cyclophilin-like"/>
    <property type="match status" value="1"/>
</dbReference>
<dbReference type="PROSITE" id="PS50072">
    <property type="entry name" value="CSA_PPIASE_2"/>
    <property type="match status" value="1"/>
</dbReference>
<dbReference type="Pfam" id="PF00160">
    <property type="entry name" value="Pro_isomerase"/>
    <property type="match status" value="1"/>
</dbReference>
<proteinExistence type="inferred from homology"/>
<evidence type="ECO:0000256" key="1">
    <source>
        <dbReference type="ARBA" id="ARBA00004123"/>
    </source>
</evidence>
<dbReference type="EMBL" id="KQ767283">
    <property type="protein sequence ID" value="OAD53469.1"/>
    <property type="molecule type" value="Genomic_DNA"/>
</dbReference>
<name>A0A310SH15_9HYME</name>
<organism evidence="9 10">
    <name type="scientific">Eufriesea mexicana</name>
    <dbReference type="NCBI Taxonomy" id="516756"/>
    <lineage>
        <taxon>Eukaryota</taxon>
        <taxon>Metazoa</taxon>
        <taxon>Ecdysozoa</taxon>
        <taxon>Arthropoda</taxon>
        <taxon>Hexapoda</taxon>
        <taxon>Insecta</taxon>
        <taxon>Pterygota</taxon>
        <taxon>Neoptera</taxon>
        <taxon>Endopterygota</taxon>
        <taxon>Hymenoptera</taxon>
        <taxon>Apocrita</taxon>
        <taxon>Aculeata</taxon>
        <taxon>Apoidea</taxon>
        <taxon>Anthophila</taxon>
        <taxon>Apidae</taxon>
        <taxon>Eufriesea</taxon>
    </lineage>
</organism>
<reference evidence="9 10" key="1">
    <citation type="submission" date="2015-07" db="EMBL/GenBank/DDBJ databases">
        <title>The genome of Eufriesea mexicana.</title>
        <authorList>
            <person name="Pan H."/>
            <person name="Kapheim K."/>
        </authorList>
    </citation>
    <scope>NUCLEOTIDE SEQUENCE [LARGE SCALE GENOMIC DNA]</scope>
    <source>
        <strain evidence="9">0111107269</strain>
        <tissue evidence="9">Whole body</tissue>
    </source>
</reference>
<evidence type="ECO:0000259" key="8">
    <source>
        <dbReference type="PROSITE" id="PS50072"/>
    </source>
</evidence>
<dbReference type="InterPro" id="IPR029000">
    <property type="entry name" value="Cyclophilin-like_dom_sf"/>
</dbReference>
<accession>A0A310SH15</accession>
<keyword evidence="9" id="KW-0413">Isomerase</keyword>
<dbReference type="Proteomes" id="UP000250275">
    <property type="component" value="Unassembled WGS sequence"/>
</dbReference>
<sequence>MKAVRRGNDLTGTGEGGKSIYGEPFKEEFHTRLRFCRRDLIAMPNAGKDDNGPQFFFTLRSTPDVQNKHTIIGKFTGETIYNMLKLEEALVDEYPVRIQILPPGISATYDFGIVSQIVY</sequence>
<evidence type="ECO:0000256" key="6">
    <source>
        <dbReference type="ARBA" id="ARBA00046368"/>
    </source>
</evidence>
<dbReference type="SUPFAM" id="SSF50891">
    <property type="entry name" value="Cyclophilin-like"/>
    <property type="match status" value="1"/>
</dbReference>
<dbReference type="PANTHER" id="PTHR45625:SF6">
    <property type="entry name" value="SPLICEOSOME-ASSOCIATED PROTEIN CWC27 HOMOLOG"/>
    <property type="match status" value="1"/>
</dbReference>
<comment type="subcellular location">
    <subcellularLocation>
        <location evidence="1">Nucleus</location>
    </subcellularLocation>
</comment>
<comment type="subunit">
    <text evidence="6">Part of the activated spliceosome B/catalytic step 1 spliceosome, one of the forms of the spliceosome which has a well-formed active site but still cannot catalyze the branching reaction and is composed at least of 52 proteins, the U2, U5 and U6 snRNAs and the pre-mRNA. Recruited during early steps of activated spliceosome B maturation, it is probably one of the first proteins released from this complex as he matures to the spliceosome C complex. Component of the minor spliceosome, which splices U12-type introns.</text>
</comment>
<protein>
    <recommendedName>
        <fullName evidence="4">Spliceosome-associated protein CWC27 homolog</fullName>
    </recommendedName>
    <alternativeName>
        <fullName evidence="5">Probable inactive peptidyl-prolyl cis-trans isomerase CWC27 homolog</fullName>
    </alternativeName>
</protein>
<evidence type="ECO:0000256" key="5">
    <source>
        <dbReference type="ARBA" id="ARBA00042090"/>
    </source>
</evidence>
<evidence type="ECO:0000256" key="2">
    <source>
        <dbReference type="ARBA" id="ARBA00007365"/>
    </source>
</evidence>
<gene>
    <name evidence="9" type="ORF">WN48_10025</name>
</gene>
<dbReference type="GO" id="GO:0071013">
    <property type="term" value="C:catalytic step 2 spliceosome"/>
    <property type="evidence" value="ECO:0007669"/>
    <property type="project" value="TreeGrafter"/>
</dbReference>
<feature type="region of interest" description="Disordered" evidence="7">
    <location>
        <begin position="1"/>
        <end position="22"/>
    </location>
</feature>
<dbReference type="InterPro" id="IPR002130">
    <property type="entry name" value="Cyclophilin-type_PPIase_dom"/>
</dbReference>
<dbReference type="InterPro" id="IPR044666">
    <property type="entry name" value="Cyclophilin_A-like"/>
</dbReference>
<evidence type="ECO:0000256" key="7">
    <source>
        <dbReference type="SAM" id="MobiDB-lite"/>
    </source>
</evidence>
<feature type="domain" description="PPIase cyclophilin-type" evidence="8">
    <location>
        <begin position="1"/>
        <end position="113"/>
    </location>
</feature>
<dbReference type="PANTHER" id="PTHR45625">
    <property type="entry name" value="PEPTIDYL-PROLYL CIS-TRANS ISOMERASE-RELATED"/>
    <property type="match status" value="1"/>
</dbReference>
<evidence type="ECO:0000313" key="9">
    <source>
        <dbReference type="EMBL" id="OAD53469.1"/>
    </source>
</evidence>
<dbReference type="AlphaFoldDB" id="A0A310SH15"/>
<keyword evidence="10" id="KW-1185">Reference proteome</keyword>
<keyword evidence="3" id="KW-0539">Nucleus</keyword>
<comment type="similarity">
    <text evidence="2">Belongs to the cyclophilin-type PPIase family.</text>
</comment>
<evidence type="ECO:0000313" key="10">
    <source>
        <dbReference type="Proteomes" id="UP000250275"/>
    </source>
</evidence>
<dbReference type="GO" id="GO:0003755">
    <property type="term" value="F:peptidyl-prolyl cis-trans isomerase activity"/>
    <property type="evidence" value="ECO:0007669"/>
    <property type="project" value="InterPro"/>
</dbReference>
<evidence type="ECO:0000256" key="4">
    <source>
        <dbReference type="ARBA" id="ARBA00040027"/>
    </source>
</evidence>
<evidence type="ECO:0000256" key="3">
    <source>
        <dbReference type="ARBA" id="ARBA00023242"/>
    </source>
</evidence>